<keyword evidence="2" id="KW-1185">Reference proteome</keyword>
<gene>
    <name evidence="1" type="ORF">DSO57_1002964</name>
</gene>
<protein>
    <submittedName>
        <fullName evidence="1">Uncharacterized protein</fullName>
    </submittedName>
</protein>
<evidence type="ECO:0000313" key="2">
    <source>
        <dbReference type="Proteomes" id="UP001165960"/>
    </source>
</evidence>
<organism evidence="1 2">
    <name type="scientific">Entomophthora muscae</name>
    <dbReference type="NCBI Taxonomy" id="34485"/>
    <lineage>
        <taxon>Eukaryota</taxon>
        <taxon>Fungi</taxon>
        <taxon>Fungi incertae sedis</taxon>
        <taxon>Zoopagomycota</taxon>
        <taxon>Entomophthoromycotina</taxon>
        <taxon>Entomophthoromycetes</taxon>
        <taxon>Entomophthorales</taxon>
        <taxon>Entomophthoraceae</taxon>
        <taxon>Entomophthora</taxon>
    </lineage>
</organism>
<sequence length="171" mass="18917">MKSITILVFVIALVAATSIPGKDSSQSKSTPKNTSKKNSAPKSSKSKKAYAAAKKYTQKMSQAGVYSSEDTLEPVNEQDMPATADKLDESTPEEKYVNARLYLPSKTYKPKVPEYNLEDDVNPKEKYGETPNGGRTSGSSNSRKRSSKGREKIRSGGKRPDKRENYQDDRN</sequence>
<dbReference type="Proteomes" id="UP001165960">
    <property type="component" value="Unassembled WGS sequence"/>
</dbReference>
<comment type="caution">
    <text evidence="1">The sequence shown here is derived from an EMBL/GenBank/DDBJ whole genome shotgun (WGS) entry which is preliminary data.</text>
</comment>
<accession>A0ACC2U714</accession>
<dbReference type="EMBL" id="QTSX02001427">
    <property type="protein sequence ID" value="KAJ9082589.1"/>
    <property type="molecule type" value="Genomic_DNA"/>
</dbReference>
<evidence type="ECO:0000313" key="1">
    <source>
        <dbReference type="EMBL" id="KAJ9082589.1"/>
    </source>
</evidence>
<reference evidence="1" key="1">
    <citation type="submission" date="2022-04" db="EMBL/GenBank/DDBJ databases">
        <title>Genome of the entomopathogenic fungus Entomophthora muscae.</title>
        <authorList>
            <person name="Elya C."/>
            <person name="Lovett B.R."/>
            <person name="Lee E."/>
            <person name="Macias A.M."/>
            <person name="Hajek A.E."/>
            <person name="De Bivort B.L."/>
            <person name="Kasson M.T."/>
            <person name="De Fine Licht H.H."/>
            <person name="Stajich J.E."/>
        </authorList>
    </citation>
    <scope>NUCLEOTIDE SEQUENCE</scope>
    <source>
        <strain evidence="1">Berkeley</strain>
    </source>
</reference>
<proteinExistence type="predicted"/>
<name>A0ACC2U714_9FUNG</name>